<evidence type="ECO:0000313" key="5">
    <source>
        <dbReference type="Proteomes" id="UP001187415"/>
    </source>
</evidence>
<feature type="region of interest" description="Disordered" evidence="2">
    <location>
        <begin position="30"/>
        <end position="58"/>
    </location>
</feature>
<name>A0AA88ISZ0_CHASR</name>
<feature type="compositionally biased region" description="Low complexity" evidence="2">
    <location>
        <begin position="333"/>
        <end position="343"/>
    </location>
</feature>
<dbReference type="AlphaFoldDB" id="A0AA88ISZ0"/>
<organism evidence="4 5">
    <name type="scientific">Channa striata</name>
    <name type="common">Snakehead murrel</name>
    <name type="synonym">Ophicephalus striatus</name>
    <dbReference type="NCBI Taxonomy" id="64152"/>
    <lineage>
        <taxon>Eukaryota</taxon>
        <taxon>Metazoa</taxon>
        <taxon>Chordata</taxon>
        <taxon>Craniata</taxon>
        <taxon>Vertebrata</taxon>
        <taxon>Euteleostomi</taxon>
        <taxon>Actinopterygii</taxon>
        <taxon>Neopterygii</taxon>
        <taxon>Teleostei</taxon>
        <taxon>Neoteleostei</taxon>
        <taxon>Acanthomorphata</taxon>
        <taxon>Anabantaria</taxon>
        <taxon>Anabantiformes</taxon>
        <taxon>Channoidei</taxon>
        <taxon>Channidae</taxon>
        <taxon>Channa</taxon>
    </lineage>
</organism>
<sequence>MLTQPIGGSDDKGGGIISVSSPSIFPLAVAGDDVSERQTGVSSPLSTPPYPCTFSSSSLTPPPNSHIPSFHLNHSPPAFSVSLSAPLFISPHSASSLPPSSSPIPPPYSPLFSVFLNPSFLPPPSLSQPPFAPPSLPTITSHSSSSPCTTSILPSPSITPPPLSQCSAPSSSCHLLPSCIHPLPSSSCSSVYSTFSLPTFSSTVSPAPAFSHHLSSPSPHSSVICSPSTSTVSAAIQTSSPPPPPPPSPPAPPPSCCPCSSLLPRLLSAHRMEVRRLLRGALSSLGRRLDSLERKSRMKRKRRIRQAREDPAAFTFSCPTYPIPPIASSLLSTPSSFSEPLSSHLEDSYTPISRSKPSKSKQREEMMRVRKRRRKNCLIEGEEEEDAGTFVGQMAVSFTRQRGGAEEKALLTLHDFKHRRREQEEYGQSEKAVSVIRLNGYSLSSHHPLPRLQSTHIGWTGTPSEPASVSFVQCHSSSSTLSTSRLSNPSFSHQRLCCSSFSPSPMLLLSAVAVETMFRQLRGGACGSPLWPLKDWTAPPSLSSDHCYMRLLTASHLTSSAQGHRTHQANHIDQSVHLPQQWPLPLPPCPANGLFALIPANQSAAESRFLSTNAEGSKRVSQIRIRRATPRETPLTPMGLPKIRRVKKKEFSLEEIYTNKNYKSPTTNRSLETIFEEPKEKDGVLLLIGQQRRRRLLLFPDCTQPRKRKKPQGVGLPVAVVPRKRAARRRCHGEGSCDDNVDLDVMLVERLSALEDFLTRQGLDL</sequence>
<proteinExistence type="predicted"/>
<feature type="compositionally biased region" description="Pro residues" evidence="2">
    <location>
        <begin position="240"/>
        <end position="253"/>
    </location>
</feature>
<dbReference type="PANTHER" id="PTHR14522">
    <property type="entry name" value="EMO2-RELATED"/>
    <property type="match status" value="1"/>
</dbReference>
<keyword evidence="1" id="KW-0597">Phosphoprotein</keyword>
<feature type="region of interest" description="Disordered" evidence="2">
    <location>
        <begin position="333"/>
        <end position="371"/>
    </location>
</feature>
<accession>A0AA88ISZ0</accession>
<protein>
    <recommendedName>
        <fullName evidence="3">Tantalus-like domain-containing protein</fullName>
    </recommendedName>
</protein>
<gene>
    <name evidence="4" type="ORF">Q5P01_024040</name>
</gene>
<dbReference type="PANTHER" id="PTHR14522:SF2">
    <property type="entry name" value="PROLINE-RICH PROTEIN 14"/>
    <property type="match status" value="1"/>
</dbReference>
<feature type="region of interest" description="Disordered" evidence="2">
    <location>
        <begin position="233"/>
        <end position="253"/>
    </location>
</feature>
<evidence type="ECO:0000313" key="4">
    <source>
        <dbReference type="EMBL" id="KAK2818479.1"/>
    </source>
</evidence>
<evidence type="ECO:0000256" key="2">
    <source>
        <dbReference type="SAM" id="MobiDB-lite"/>
    </source>
</evidence>
<comment type="caution">
    <text evidence="4">The sequence shown here is derived from an EMBL/GenBank/DDBJ whole genome shotgun (WGS) entry which is preliminary data.</text>
</comment>
<keyword evidence="5" id="KW-1185">Reference proteome</keyword>
<evidence type="ECO:0000259" key="3">
    <source>
        <dbReference type="Pfam" id="PF15386"/>
    </source>
</evidence>
<dbReference type="EMBL" id="JAUPFM010000020">
    <property type="protein sequence ID" value="KAK2818479.1"/>
    <property type="molecule type" value="Genomic_DNA"/>
</dbReference>
<dbReference type="InterPro" id="IPR028149">
    <property type="entry name" value="Tantalus-like"/>
</dbReference>
<reference evidence="4" key="1">
    <citation type="submission" date="2023-07" db="EMBL/GenBank/DDBJ databases">
        <title>Chromosome-level Genome Assembly of Striped Snakehead (Channa striata).</title>
        <authorList>
            <person name="Liu H."/>
        </authorList>
    </citation>
    <scope>NUCLEOTIDE SEQUENCE</scope>
    <source>
        <strain evidence="4">Gz</strain>
        <tissue evidence="4">Muscle</tissue>
    </source>
</reference>
<evidence type="ECO:0000256" key="1">
    <source>
        <dbReference type="ARBA" id="ARBA00022553"/>
    </source>
</evidence>
<dbReference type="Pfam" id="PF15386">
    <property type="entry name" value="Tantalus"/>
    <property type="match status" value="1"/>
</dbReference>
<feature type="domain" description="Tantalus-like" evidence="3">
    <location>
        <begin position="635"/>
        <end position="692"/>
    </location>
</feature>
<dbReference type="PRINTS" id="PR01217">
    <property type="entry name" value="PRICHEXTENSN"/>
</dbReference>
<dbReference type="InterPro" id="IPR026320">
    <property type="entry name" value="PRR14"/>
</dbReference>
<dbReference type="Proteomes" id="UP001187415">
    <property type="component" value="Unassembled WGS sequence"/>
</dbReference>